<proteinExistence type="predicted"/>
<name>A0A4Q2DJM8_9AGAR</name>
<dbReference type="AlphaFoldDB" id="A0A4Q2DJM8"/>
<gene>
    <name evidence="1" type="ORF">EST38_g6472</name>
</gene>
<protein>
    <submittedName>
        <fullName evidence="1">Uncharacterized protein</fullName>
    </submittedName>
</protein>
<dbReference type="STRING" id="2316362.A0A4Q2DJM8"/>
<evidence type="ECO:0000313" key="1">
    <source>
        <dbReference type="EMBL" id="RXW19376.1"/>
    </source>
</evidence>
<reference evidence="1 2" key="1">
    <citation type="submission" date="2019-01" db="EMBL/GenBank/DDBJ databases">
        <title>Draft genome sequence of Psathyrella aberdarensis IHI B618.</title>
        <authorList>
            <person name="Buettner E."/>
            <person name="Kellner H."/>
        </authorList>
    </citation>
    <scope>NUCLEOTIDE SEQUENCE [LARGE SCALE GENOMIC DNA]</scope>
    <source>
        <strain evidence="1 2">IHI B618</strain>
    </source>
</reference>
<accession>A0A4Q2DJM8</accession>
<dbReference type="Proteomes" id="UP000290288">
    <property type="component" value="Unassembled WGS sequence"/>
</dbReference>
<evidence type="ECO:0000313" key="2">
    <source>
        <dbReference type="Proteomes" id="UP000290288"/>
    </source>
</evidence>
<comment type="caution">
    <text evidence="1">The sequence shown here is derived from an EMBL/GenBank/DDBJ whole genome shotgun (WGS) entry which is preliminary data.</text>
</comment>
<dbReference type="OrthoDB" id="8954335at2759"/>
<sequence length="181" mass="21227">MSGTTRLNYEVFHKMCGEKAMERVVMATTHWDSIIQTSGEDREHELKVFWENILSEGAVMKRIQDPSADSHRIIDHILRIHHAQVAIQIQKELVDMDKRIPRTEAGKLLRCTLQEYLQMQNALDVDETDVEAQRSREERVADVQEQLKKMDIPILDRIKDILFRRRRSTLRDVPSQAKSHD</sequence>
<keyword evidence="2" id="KW-1185">Reference proteome</keyword>
<organism evidence="1 2">
    <name type="scientific">Candolleomyces aberdarensis</name>
    <dbReference type="NCBI Taxonomy" id="2316362"/>
    <lineage>
        <taxon>Eukaryota</taxon>
        <taxon>Fungi</taxon>
        <taxon>Dikarya</taxon>
        <taxon>Basidiomycota</taxon>
        <taxon>Agaricomycotina</taxon>
        <taxon>Agaricomycetes</taxon>
        <taxon>Agaricomycetidae</taxon>
        <taxon>Agaricales</taxon>
        <taxon>Agaricineae</taxon>
        <taxon>Psathyrellaceae</taxon>
        <taxon>Candolleomyces</taxon>
    </lineage>
</organism>
<dbReference type="EMBL" id="SDEE01000205">
    <property type="protein sequence ID" value="RXW19376.1"/>
    <property type="molecule type" value="Genomic_DNA"/>
</dbReference>